<name>A0A267ETA4_9PLAT</name>
<keyword evidence="4" id="KW-0964">Secreted</keyword>
<evidence type="ECO:0000256" key="2">
    <source>
        <dbReference type="ARBA" id="ARBA00005683"/>
    </source>
</evidence>
<dbReference type="GO" id="GO:0005615">
    <property type="term" value="C:extracellular space"/>
    <property type="evidence" value="ECO:0007669"/>
    <property type="project" value="TreeGrafter"/>
</dbReference>
<evidence type="ECO:0000256" key="7">
    <source>
        <dbReference type="ARBA" id="ARBA00023157"/>
    </source>
</evidence>
<dbReference type="Pfam" id="PF00110">
    <property type="entry name" value="wnt"/>
    <property type="match status" value="1"/>
</dbReference>
<accession>A0A267ETA4</accession>
<sequence>MANSQFESNFKLRRSHLPVVLLPAVCLLLLAGPTVARRSQFRRQQPPMDSTSFYQLLKHVPDELCTAADLTPRLRNLCRAGSVADRLAHSGLVNGYRACQVMFQHHRWNCTFEEDFLNTGYPQAGFVWAMAAAKAVEELALACRRGQPGLNCPCRSVSSRPTVLSSPGGADDATAWSSRRRAGRSVDRGQQQLRTLSPETLGQKYGGISLPSCDDNLRLASRRVRQFFADTRANLRAVGGPLPLPMLVNVHNRRAGQIAARHSQVRICHCLGVSGSCTKQICIKGMRRLSGKLEANLRQLLQDSKPVQLFTPTERRRKPPSQAAPRRSSRADRFGKLVPINWRAAGRRSRGRVGKKDLVHWRPQPDYCTASRHDGYYGVQDRQCNATIDAAGQPNSCERLCCGEFNFAPMYIIQREWCRCQMKSNPIRVDCQQCETRVRTHRCRLYRP</sequence>
<feature type="region of interest" description="Disordered" evidence="9">
    <location>
        <begin position="306"/>
        <end position="331"/>
    </location>
</feature>
<keyword evidence="5" id="KW-0272">Extracellular matrix</keyword>
<dbReference type="InterPro" id="IPR005817">
    <property type="entry name" value="Wnt"/>
</dbReference>
<dbReference type="GO" id="GO:0045165">
    <property type="term" value="P:cell fate commitment"/>
    <property type="evidence" value="ECO:0007669"/>
    <property type="project" value="TreeGrafter"/>
</dbReference>
<comment type="caution">
    <text evidence="10">The sequence shown here is derived from an EMBL/GenBank/DDBJ whole genome shotgun (WGS) entry which is preliminary data.</text>
</comment>
<dbReference type="SMART" id="SM00097">
    <property type="entry name" value="WNT1"/>
    <property type="match status" value="1"/>
</dbReference>
<keyword evidence="12" id="KW-1185">Reference proteome</keyword>
<feature type="region of interest" description="Disordered" evidence="9">
    <location>
        <begin position="163"/>
        <end position="190"/>
    </location>
</feature>
<dbReference type="PRINTS" id="PR01349">
    <property type="entry name" value="WNTPROTEIN"/>
</dbReference>
<dbReference type="AlphaFoldDB" id="A0A267ETA4"/>
<evidence type="ECO:0000256" key="3">
    <source>
        <dbReference type="ARBA" id="ARBA00022473"/>
    </source>
</evidence>
<proteinExistence type="inferred from homology"/>
<evidence type="ECO:0000256" key="8">
    <source>
        <dbReference type="RuleBase" id="RU003500"/>
    </source>
</evidence>
<dbReference type="GO" id="GO:0005109">
    <property type="term" value="F:frizzled binding"/>
    <property type="evidence" value="ECO:0007669"/>
    <property type="project" value="TreeGrafter"/>
</dbReference>
<dbReference type="PANTHER" id="PTHR12027">
    <property type="entry name" value="WNT RELATED"/>
    <property type="match status" value="1"/>
</dbReference>
<dbReference type="GO" id="GO:0030182">
    <property type="term" value="P:neuron differentiation"/>
    <property type="evidence" value="ECO:0007669"/>
    <property type="project" value="TreeGrafter"/>
</dbReference>
<comment type="function">
    <text evidence="8">Ligand for members of the frizzled family of seven transmembrane receptors.</text>
</comment>
<evidence type="ECO:0000256" key="5">
    <source>
        <dbReference type="ARBA" id="ARBA00022530"/>
    </source>
</evidence>
<reference evidence="10 12" key="1">
    <citation type="submission" date="2017-06" db="EMBL/GenBank/DDBJ databases">
        <title>A platform for efficient transgenesis in Macrostomum lignano, a flatworm model organism for stem cell research.</title>
        <authorList>
            <person name="Berezikov E."/>
        </authorList>
    </citation>
    <scope>NUCLEOTIDE SEQUENCE [LARGE SCALE GENOMIC DNA]</scope>
    <source>
        <strain evidence="10">DV1</strain>
        <tissue evidence="10">Whole organism</tissue>
    </source>
</reference>
<evidence type="ECO:0000256" key="9">
    <source>
        <dbReference type="SAM" id="MobiDB-lite"/>
    </source>
</evidence>
<dbReference type="EMBL" id="NIVC01000162">
    <property type="protein sequence ID" value="PAA89181.1"/>
    <property type="molecule type" value="Genomic_DNA"/>
</dbReference>
<evidence type="ECO:0000313" key="10">
    <source>
        <dbReference type="EMBL" id="PAA64741.1"/>
    </source>
</evidence>
<dbReference type="STRING" id="282301.A0A267ETA4"/>
<organism evidence="10 12">
    <name type="scientific">Macrostomum lignano</name>
    <dbReference type="NCBI Taxonomy" id="282301"/>
    <lineage>
        <taxon>Eukaryota</taxon>
        <taxon>Metazoa</taxon>
        <taxon>Spiralia</taxon>
        <taxon>Lophotrochozoa</taxon>
        <taxon>Platyhelminthes</taxon>
        <taxon>Rhabditophora</taxon>
        <taxon>Macrostomorpha</taxon>
        <taxon>Macrostomida</taxon>
        <taxon>Macrostomidae</taxon>
        <taxon>Macrostomum</taxon>
    </lineage>
</organism>
<dbReference type="EMBL" id="NIVC01001722">
    <property type="protein sequence ID" value="PAA64741.1"/>
    <property type="molecule type" value="Genomic_DNA"/>
</dbReference>
<comment type="similarity">
    <text evidence="2 8">Belongs to the Wnt family.</text>
</comment>
<evidence type="ECO:0000256" key="6">
    <source>
        <dbReference type="ARBA" id="ARBA00022687"/>
    </source>
</evidence>
<gene>
    <name evidence="10" type="ORF">BOX15_Mlig007946g1</name>
    <name evidence="11" type="ORF">BOX15_Mlig033752g1</name>
</gene>
<protein>
    <recommendedName>
        <fullName evidence="8">Protein Wnt</fullName>
    </recommendedName>
</protein>
<dbReference type="GO" id="GO:0005125">
    <property type="term" value="F:cytokine activity"/>
    <property type="evidence" value="ECO:0007669"/>
    <property type="project" value="TreeGrafter"/>
</dbReference>
<comment type="subcellular location">
    <subcellularLocation>
        <location evidence="1 8">Secreted</location>
        <location evidence="1 8">Extracellular space</location>
        <location evidence="1 8">Extracellular matrix</location>
    </subcellularLocation>
</comment>
<keyword evidence="6 8" id="KW-0879">Wnt signaling pathway</keyword>
<dbReference type="GO" id="GO:0060070">
    <property type="term" value="P:canonical Wnt signaling pathway"/>
    <property type="evidence" value="ECO:0007669"/>
    <property type="project" value="TreeGrafter"/>
</dbReference>
<evidence type="ECO:0000313" key="12">
    <source>
        <dbReference type="Proteomes" id="UP000215902"/>
    </source>
</evidence>
<keyword evidence="7" id="KW-1015">Disulfide bond</keyword>
<dbReference type="Proteomes" id="UP000215902">
    <property type="component" value="Unassembled WGS sequence"/>
</dbReference>
<evidence type="ECO:0000256" key="4">
    <source>
        <dbReference type="ARBA" id="ARBA00022525"/>
    </source>
</evidence>
<evidence type="ECO:0000313" key="11">
    <source>
        <dbReference type="EMBL" id="PAA89181.1"/>
    </source>
</evidence>
<evidence type="ECO:0000256" key="1">
    <source>
        <dbReference type="ARBA" id="ARBA00004498"/>
    </source>
</evidence>
<keyword evidence="3 8" id="KW-0217">Developmental protein</keyword>